<dbReference type="GO" id="GO:0016887">
    <property type="term" value="F:ATP hydrolysis activity"/>
    <property type="evidence" value="ECO:0007669"/>
    <property type="project" value="InterPro"/>
</dbReference>
<evidence type="ECO:0000256" key="2">
    <source>
        <dbReference type="ARBA" id="ARBA00022475"/>
    </source>
</evidence>
<accession>A0A4S8F5Z0</accession>
<evidence type="ECO:0000256" key="5">
    <source>
        <dbReference type="ARBA" id="ARBA00022967"/>
    </source>
</evidence>
<keyword evidence="9" id="KW-1185">Reference proteome</keyword>
<proteinExistence type="predicted"/>
<dbReference type="PANTHER" id="PTHR43166:SF6">
    <property type="entry name" value="PHOSPHONATES IMPORT ATP-BINDING PROTEIN PHNC"/>
    <property type="match status" value="1"/>
</dbReference>
<evidence type="ECO:0000256" key="6">
    <source>
        <dbReference type="ARBA" id="ARBA00023136"/>
    </source>
</evidence>
<dbReference type="InterPro" id="IPR012693">
    <property type="entry name" value="ABC_transpr_PhnC"/>
</dbReference>
<dbReference type="CDD" id="cd03256">
    <property type="entry name" value="ABC_PhnC_transporter"/>
    <property type="match status" value="1"/>
</dbReference>
<evidence type="ECO:0000259" key="7">
    <source>
        <dbReference type="PROSITE" id="PS50893"/>
    </source>
</evidence>
<dbReference type="EMBL" id="STFG01000006">
    <property type="protein sequence ID" value="THU02529.1"/>
    <property type="molecule type" value="Genomic_DNA"/>
</dbReference>
<dbReference type="GO" id="GO:0005524">
    <property type="term" value="F:ATP binding"/>
    <property type="evidence" value="ECO:0007669"/>
    <property type="project" value="UniProtKB-KW"/>
</dbReference>
<keyword evidence="3" id="KW-0547">Nucleotide-binding</keyword>
<name>A0A4S8F5Z0_9BURK</name>
<dbReference type="PROSITE" id="PS00211">
    <property type="entry name" value="ABC_TRANSPORTER_1"/>
    <property type="match status" value="1"/>
</dbReference>
<organism evidence="8 9">
    <name type="scientific">Lampropedia puyangensis</name>
    <dbReference type="NCBI Taxonomy" id="1330072"/>
    <lineage>
        <taxon>Bacteria</taxon>
        <taxon>Pseudomonadati</taxon>
        <taxon>Pseudomonadota</taxon>
        <taxon>Betaproteobacteria</taxon>
        <taxon>Burkholderiales</taxon>
        <taxon>Comamonadaceae</taxon>
        <taxon>Lampropedia</taxon>
    </lineage>
</organism>
<dbReference type="InterPro" id="IPR003593">
    <property type="entry name" value="AAA+_ATPase"/>
</dbReference>
<dbReference type="InterPro" id="IPR003439">
    <property type="entry name" value="ABC_transporter-like_ATP-bd"/>
</dbReference>
<keyword evidence="6" id="KW-0472">Membrane</keyword>
<evidence type="ECO:0000313" key="8">
    <source>
        <dbReference type="EMBL" id="THU02529.1"/>
    </source>
</evidence>
<dbReference type="GO" id="GO:0016020">
    <property type="term" value="C:membrane"/>
    <property type="evidence" value="ECO:0007669"/>
    <property type="project" value="InterPro"/>
</dbReference>
<keyword evidence="4 8" id="KW-0067">ATP-binding</keyword>
<evidence type="ECO:0000256" key="1">
    <source>
        <dbReference type="ARBA" id="ARBA00022448"/>
    </source>
</evidence>
<keyword evidence="1" id="KW-0813">Transport</keyword>
<dbReference type="OrthoDB" id="9802264at2"/>
<dbReference type="NCBIfam" id="TIGR02315">
    <property type="entry name" value="ABC_phnC"/>
    <property type="match status" value="1"/>
</dbReference>
<dbReference type="PANTHER" id="PTHR43166">
    <property type="entry name" value="AMINO ACID IMPORT ATP-BINDING PROTEIN"/>
    <property type="match status" value="1"/>
</dbReference>
<dbReference type="InterPro" id="IPR050086">
    <property type="entry name" value="MetN_ABC_transporter-like"/>
</dbReference>
<evidence type="ECO:0000313" key="9">
    <source>
        <dbReference type="Proteomes" id="UP000308917"/>
    </source>
</evidence>
<feature type="domain" description="ABC transporter" evidence="7">
    <location>
        <begin position="2"/>
        <end position="246"/>
    </location>
</feature>
<dbReference type="Gene3D" id="3.40.50.300">
    <property type="entry name" value="P-loop containing nucleotide triphosphate hydrolases"/>
    <property type="match status" value="1"/>
</dbReference>
<dbReference type="InterPro" id="IPR027417">
    <property type="entry name" value="P-loop_NTPase"/>
</dbReference>
<keyword evidence="2" id="KW-1003">Cell membrane</keyword>
<dbReference type="PROSITE" id="PS50893">
    <property type="entry name" value="ABC_TRANSPORTER_2"/>
    <property type="match status" value="1"/>
</dbReference>
<dbReference type="AlphaFoldDB" id="A0A4S8F5Z0"/>
<dbReference type="SMART" id="SM00382">
    <property type="entry name" value="AAA"/>
    <property type="match status" value="1"/>
</dbReference>
<evidence type="ECO:0000256" key="3">
    <source>
        <dbReference type="ARBA" id="ARBA00022741"/>
    </source>
</evidence>
<dbReference type="Proteomes" id="UP000308917">
    <property type="component" value="Unassembled WGS sequence"/>
</dbReference>
<comment type="caution">
    <text evidence="8">The sequence shown here is derived from an EMBL/GenBank/DDBJ whole genome shotgun (WGS) entry which is preliminary data.</text>
</comment>
<evidence type="ECO:0000256" key="4">
    <source>
        <dbReference type="ARBA" id="ARBA00022840"/>
    </source>
</evidence>
<dbReference type="SUPFAM" id="SSF52540">
    <property type="entry name" value="P-loop containing nucleoside triphosphate hydrolases"/>
    <property type="match status" value="1"/>
</dbReference>
<dbReference type="InterPro" id="IPR017871">
    <property type="entry name" value="ABC_transporter-like_CS"/>
</dbReference>
<protein>
    <submittedName>
        <fullName evidence="8">Phosphonate ABC transporter ATP-binding protein</fullName>
    </submittedName>
</protein>
<gene>
    <name evidence="8" type="primary">phnC</name>
    <name evidence="8" type="ORF">E9531_07570</name>
</gene>
<sequence>MLVIDSLQKRYPNSDVALKGVSLELRAGEVVGLIGPSGAGKSTLIRCVNRLVTPTAGRIALDGVDLAHVSGRGLRRARRQIGMIFQEYALVERLTVMENLLSGRLGYTGFWKSWARRFDGNDIARAFELLDRVGLAGMENKRADALSGGQRQRVGIARALMQQPRLLLVDEPTASLDPKTSRQVMRLIMELCAERGLAAIVNIHDVVLATQYLPRIVGLKSGEIVYDGPASGMDAVVLTRIYGDEDWSAITRNMQTNAAQDGALEDEVVESPLQQERASGTAALLALDSGHLSAGNTKPLMAAQVVTP</sequence>
<dbReference type="GO" id="GO:0015416">
    <property type="term" value="F:ABC-type phosphonate transporter activity"/>
    <property type="evidence" value="ECO:0007669"/>
    <property type="project" value="InterPro"/>
</dbReference>
<keyword evidence="5" id="KW-1278">Translocase</keyword>
<reference evidence="8 9" key="1">
    <citation type="journal article" date="2015" name="Antonie Van Leeuwenhoek">
        <title>Lampropedia puyangensis sp. nov., isolated from symptomatic bark of Populus ? euramericana canker and emended description of Lampropedia hyalina (Ehrenberg 1832) Lee et al. 2004.</title>
        <authorList>
            <person name="Li Y."/>
            <person name="Wang T."/>
            <person name="Piao C.G."/>
            <person name="Wang L.F."/>
            <person name="Tian G.Z."/>
            <person name="Zhu T.H."/>
            <person name="Guo M.W."/>
        </authorList>
    </citation>
    <scope>NUCLEOTIDE SEQUENCE [LARGE SCALE GENOMIC DNA]</scope>
    <source>
        <strain evidence="8 9">2-bin</strain>
    </source>
</reference>
<dbReference type="Pfam" id="PF00005">
    <property type="entry name" value="ABC_tran"/>
    <property type="match status" value="1"/>
</dbReference>